<evidence type="ECO:0000313" key="8">
    <source>
        <dbReference type="Proteomes" id="UP000467249"/>
    </source>
</evidence>
<evidence type="ECO:0000256" key="3">
    <source>
        <dbReference type="ARBA" id="ARBA00012824"/>
    </source>
</evidence>
<dbReference type="SUPFAM" id="SSF56322">
    <property type="entry name" value="ADC synthase"/>
    <property type="match status" value="1"/>
</dbReference>
<feature type="domain" description="Chorismate-utilising enzyme C-terminal" evidence="6">
    <location>
        <begin position="90"/>
        <end position="353"/>
    </location>
</feature>
<dbReference type="InterPro" id="IPR004561">
    <property type="entry name" value="IsoChor_synthase"/>
</dbReference>
<dbReference type="PANTHER" id="PTHR42839:SF2">
    <property type="entry name" value="ISOCHORISMATE SYNTHASE ENTC"/>
    <property type="match status" value="1"/>
</dbReference>
<reference evidence="7 8" key="1">
    <citation type="journal article" date="2019" name="Emerg. Microbes Infect.">
        <title>Comprehensive subspecies identification of 175 nontuberculous mycobacteria species based on 7547 genomic profiles.</title>
        <authorList>
            <person name="Matsumoto Y."/>
            <person name="Kinjo T."/>
            <person name="Motooka D."/>
            <person name="Nabeya D."/>
            <person name="Jung N."/>
            <person name="Uechi K."/>
            <person name="Horii T."/>
            <person name="Iida T."/>
            <person name="Fujita J."/>
            <person name="Nakamura S."/>
        </authorList>
    </citation>
    <scope>NUCLEOTIDE SEQUENCE [LARGE SCALE GENOMIC DNA]</scope>
    <source>
        <strain evidence="7 8">JCM 30275</strain>
    </source>
</reference>
<accession>A0A6N4WDC0</accession>
<evidence type="ECO:0000256" key="5">
    <source>
        <dbReference type="ARBA" id="ARBA00041564"/>
    </source>
</evidence>
<protein>
    <recommendedName>
        <fullName evidence="3">isochorismate synthase</fullName>
        <ecNumber evidence="3">5.4.4.2</ecNumber>
    </recommendedName>
    <alternativeName>
        <fullName evidence="5">Isochorismate mutase</fullName>
    </alternativeName>
</protein>
<dbReference type="RefSeq" id="WP_163807296.1">
    <property type="nucleotide sequence ID" value="NZ_AP022620.1"/>
</dbReference>
<evidence type="ECO:0000256" key="2">
    <source>
        <dbReference type="ARBA" id="ARBA00005297"/>
    </source>
</evidence>
<dbReference type="AlphaFoldDB" id="A0A6N4WDC0"/>
<dbReference type="Proteomes" id="UP000467249">
    <property type="component" value="Chromosome"/>
</dbReference>
<comment type="catalytic activity">
    <reaction evidence="1">
        <text>chorismate = isochorismate</text>
        <dbReference type="Rhea" id="RHEA:18985"/>
        <dbReference type="ChEBI" id="CHEBI:29748"/>
        <dbReference type="ChEBI" id="CHEBI:29780"/>
        <dbReference type="EC" id="5.4.4.2"/>
    </reaction>
</comment>
<evidence type="ECO:0000259" key="6">
    <source>
        <dbReference type="Pfam" id="PF00425"/>
    </source>
</evidence>
<proteinExistence type="inferred from homology"/>
<dbReference type="KEGG" id="many:MANY_53270"/>
<dbReference type="Pfam" id="PF00425">
    <property type="entry name" value="Chorismate_bind"/>
    <property type="match status" value="1"/>
</dbReference>
<evidence type="ECO:0000256" key="1">
    <source>
        <dbReference type="ARBA" id="ARBA00000799"/>
    </source>
</evidence>
<organism evidence="7 8">
    <name type="scientific">Mycolicibacterium anyangense</name>
    <dbReference type="NCBI Taxonomy" id="1431246"/>
    <lineage>
        <taxon>Bacteria</taxon>
        <taxon>Bacillati</taxon>
        <taxon>Actinomycetota</taxon>
        <taxon>Actinomycetes</taxon>
        <taxon>Mycobacteriales</taxon>
        <taxon>Mycobacteriaceae</taxon>
        <taxon>Mycolicibacterium</taxon>
    </lineage>
</organism>
<dbReference type="GO" id="GO:0008909">
    <property type="term" value="F:isochorismate synthase activity"/>
    <property type="evidence" value="ECO:0007669"/>
    <property type="project" value="UniProtKB-EC"/>
</dbReference>
<gene>
    <name evidence="7" type="ORF">MANY_53270</name>
</gene>
<comment type="similarity">
    <text evidence="2">Belongs to the isochorismate synthase family.</text>
</comment>
<dbReference type="InterPro" id="IPR005801">
    <property type="entry name" value="ADC_synthase"/>
</dbReference>
<evidence type="ECO:0000313" key="7">
    <source>
        <dbReference type="EMBL" id="BBZ79990.1"/>
    </source>
</evidence>
<keyword evidence="4" id="KW-0413">Isomerase</keyword>
<dbReference type="InterPro" id="IPR015890">
    <property type="entry name" value="Chorismate_C"/>
</dbReference>
<dbReference type="EC" id="5.4.4.2" evidence="3"/>
<keyword evidence="8" id="KW-1185">Reference proteome</keyword>
<name>A0A6N4WDC0_9MYCO</name>
<evidence type="ECO:0000256" key="4">
    <source>
        <dbReference type="ARBA" id="ARBA00023235"/>
    </source>
</evidence>
<sequence>MTAHPSFVFSGPAGTIVADGIAAGYDSAEAASAALADGSAELVVGALPFDVRGAAALLTPQSVSFGNALPSWPLTPLPPVQVGDTLPPPDEHRARIRTALKYLRDPESGLQKVVLARALRLLADGTLDERTILRRLADVDPEATVYLADLSPAGGDYAGTALVGASPELLVARSGDQVTCQPFAGSAARSADAEADATNGAALADSGKNRREHQLVVDTMRSALTPLCTELDVAPEPQLSRTAALWHLATPIRGSLRDPATTAIDLALALHPTPAVGGVPTAAAVDLIGDLEGDRGFYAGAVGWCDARGDGRWVVAIRGAQLSADRRQALALAGGGIVAESDPDDEVAETTTKFRTILSALGVPL</sequence>
<dbReference type="PANTHER" id="PTHR42839">
    <property type="entry name" value="ISOCHORISMATE SYNTHASE ENTC"/>
    <property type="match status" value="1"/>
</dbReference>
<dbReference type="EMBL" id="AP022620">
    <property type="protein sequence ID" value="BBZ79990.1"/>
    <property type="molecule type" value="Genomic_DNA"/>
</dbReference>
<dbReference type="Gene3D" id="3.60.120.10">
    <property type="entry name" value="Anthranilate synthase"/>
    <property type="match status" value="1"/>
</dbReference>
<dbReference type="NCBIfam" id="TIGR00543">
    <property type="entry name" value="isochor_syn"/>
    <property type="match status" value="1"/>
</dbReference>